<name>A0A386HQ25_9BACT</name>
<evidence type="ECO:0000313" key="5">
    <source>
        <dbReference type="EMBL" id="AYD47873.1"/>
    </source>
</evidence>
<dbReference type="AlphaFoldDB" id="A0A386HQ25"/>
<dbReference type="InterPro" id="IPR012334">
    <property type="entry name" value="Pectin_lyas_fold"/>
</dbReference>
<dbReference type="SUPFAM" id="SSF51126">
    <property type="entry name" value="Pectin lyase-like"/>
    <property type="match status" value="1"/>
</dbReference>
<dbReference type="EMBL" id="CP032489">
    <property type="protein sequence ID" value="AYD47873.1"/>
    <property type="molecule type" value="Genomic_DNA"/>
</dbReference>
<keyword evidence="6" id="KW-1185">Reference proteome</keyword>
<dbReference type="SMART" id="SM00710">
    <property type="entry name" value="PbH1"/>
    <property type="match status" value="5"/>
</dbReference>
<dbReference type="Pfam" id="PF00295">
    <property type="entry name" value="Glyco_hydro_28"/>
    <property type="match status" value="1"/>
</dbReference>
<dbReference type="InterPro" id="IPR051801">
    <property type="entry name" value="GH28_Enzymes"/>
</dbReference>
<dbReference type="PANTHER" id="PTHR31339">
    <property type="entry name" value="PECTIN LYASE-RELATED"/>
    <property type="match status" value="1"/>
</dbReference>
<dbReference type="RefSeq" id="WP_119987665.1">
    <property type="nucleotide sequence ID" value="NZ_CP032489.1"/>
</dbReference>
<dbReference type="KEGG" id="ark:D6B99_09890"/>
<sequence length="494" mass="54806">MIGKPIKLFSFLFLLGFGFLVRASAQENIKAEIQKYVDAAPFKMNAPALPNIPNLKVDITSFGAVGDGHTLNTSAIAKAISACVAKGGGIVNVPPGLWLTGPIELKSKINLHLQQGAILLFSKDHRLFPIIANSPKSHSFFVMNPIYGYKLHDVAITGEGIINGSGDSWRPVKKEKTTEGQWKDLLRQGGAVSEDGKLWWPTKEAMEGEVYLKKIYKAHPEIASEDLLPARDFLRPYMVSINNSTRILIDGPTFMNSPKFALFPKYCDNLVIRDVKINNEWYAQNGDGIDISNSKNVIIYKCTVSTGDDGICMKSSRPASDKTDTSCLKNVIIADCIVYHAHGGFVIGSNTDGGMENISVSNCNYINTDIGIRVKSNRGRGGLVHNIYINNIYMNNIANEAILFNTYYEQKNKPTEKFSVNATTPKFQDFYMNHIYCVGASTAISIIGLPEMPVNHLYFSNMNITAKKDYETENANDISFKNVFINNHKLTEKY</sequence>
<keyword evidence="3 4" id="KW-0326">Glycosidase</keyword>
<dbReference type="Gene3D" id="2.160.20.10">
    <property type="entry name" value="Single-stranded right-handed beta-helix, Pectin lyase-like"/>
    <property type="match status" value="1"/>
</dbReference>
<evidence type="ECO:0000256" key="3">
    <source>
        <dbReference type="ARBA" id="ARBA00023295"/>
    </source>
</evidence>
<dbReference type="InterPro" id="IPR006626">
    <property type="entry name" value="PbH1"/>
</dbReference>
<keyword evidence="2 4" id="KW-0378">Hydrolase</keyword>
<gene>
    <name evidence="5" type="ORF">D6B99_09890</name>
</gene>
<reference evidence="5 6" key="1">
    <citation type="submission" date="2018-09" db="EMBL/GenBank/DDBJ databases">
        <title>Arachidicoccus sp. nov., a bacterium isolated from soil.</title>
        <authorList>
            <person name="Weon H.-Y."/>
            <person name="Kwon S.-W."/>
            <person name="Lee S.A."/>
        </authorList>
    </citation>
    <scope>NUCLEOTIDE SEQUENCE [LARGE SCALE GENOMIC DNA]</scope>
    <source>
        <strain evidence="5 6">KIS59-12</strain>
    </source>
</reference>
<dbReference type="PANTHER" id="PTHR31339:SF9">
    <property type="entry name" value="PLASMIN AND FIBRONECTIN-BINDING PROTEIN A"/>
    <property type="match status" value="1"/>
</dbReference>
<comment type="similarity">
    <text evidence="1 4">Belongs to the glycosyl hydrolase 28 family.</text>
</comment>
<proteinExistence type="inferred from homology"/>
<dbReference type="InterPro" id="IPR000743">
    <property type="entry name" value="Glyco_hydro_28"/>
</dbReference>
<protein>
    <submittedName>
        <fullName evidence="5">Glycoside hydrolase family 28 protein</fullName>
    </submittedName>
</protein>
<dbReference type="Proteomes" id="UP000266118">
    <property type="component" value="Chromosome"/>
</dbReference>
<accession>A0A386HQ25</accession>
<evidence type="ECO:0000256" key="2">
    <source>
        <dbReference type="ARBA" id="ARBA00022801"/>
    </source>
</evidence>
<dbReference type="InterPro" id="IPR011050">
    <property type="entry name" value="Pectin_lyase_fold/virulence"/>
</dbReference>
<dbReference type="OrthoDB" id="9795222at2"/>
<evidence type="ECO:0000256" key="4">
    <source>
        <dbReference type="RuleBase" id="RU361169"/>
    </source>
</evidence>
<organism evidence="5 6">
    <name type="scientific">Arachidicoccus soli</name>
    <dbReference type="NCBI Taxonomy" id="2341117"/>
    <lineage>
        <taxon>Bacteria</taxon>
        <taxon>Pseudomonadati</taxon>
        <taxon>Bacteroidota</taxon>
        <taxon>Chitinophagia</taxon>
        <taxon>Chitinophagales</taxon>
        <taxon>Chitinophagaceae</taxon>
        <taxon>Arachidicoccus</taxon>
    </lineage>
</organism>
<evidence type="ECO:0000256" key="1">
    <source>
        <dbReference type="ARBA" id="ARBA00008834"/>
    </source>
</evidence>
<evidence type="ECO:0000313" key="6">
    <source>
        <dbReference type="Proteomes" id="UP000266118"/>
    </source>
</evidence>
<dbReference type="GO" id="GO:0005975">
    <property type="term" value="P:carbohydrate metabolic process"/>
    <property type="evidence" value="ECO:0007669"/>
    <property type="project" value="InterPro"/>
</dbReference>
<dbReference type="GO" id="GO:0004650">
    <property type="term" value="F:polygalacturonase activity"/>
    <property type="evidence" value="ECO:0007669"/>
    <property type="project" value="InterPro"/>
</dbReference>